<sequence length="204" mass="22794">MRPSTSRKASKPLTKPAFFPAENVLDRALPATMVGQQEFEQYRFSNFDFTRADISGRRFTECLFENCNFAGTSLSHVALQNVAFEGCKLLGLQFHACRDMLFGVHFSQCQLDYASFQGKVMPNTRFVNCSLREADFTQADLTNAVFQECGLLDAVFSGTKLNGADFVTAHDVVLDPELNQVRQARFAAHSLPGLLTKYELVISK</sequence>
<dbReference type="Proteomes" id="UP000830401">
    <property type="component" value="Chromosome"/>
</dbReference>
<dbReference type="PANTHER" id="PTHR42999:SF1">
    <property type="entry name" value="PENTAPEPTIDE REPEAT-CONTAINING PROTEIN"/>
    <property type="match status" value="1"/>
</dbReference>
<gene>
    <name evidence="1" type="ORF">MUN86_23090</name>
</gene>
<dbReference type="SUPFAM" id="SSF141571">
    <property type="entry name" value="Pentapeptide repeat-like"/>
    <property type="match status" value="1"/>
</dbReference>
<name>A0ABY4G6U0_9BACT</name>
<dbReference type="PANTHER" id="PTHR42999">
    <property type="entry name" value="ANTIBIOTIC RESISTANCE PROTEIN MCBG"/>
    <property type="match status" value="1"/>
</dbReference>
<dbReference type="EMBL" id="CP095061">
    <property type="protein sequence ID" value="UOQ66334.1"/>
    <property type="molecule type" value="Genomic_DNA"/>
</dbReference>
<keyword evidence="2" id="KW-1185">Reference proteome</keyword>
<evidence type="ECO:0000313" key="2">
    <source>
        <dbReference type="Proteomes" id="UP000830401"/>
    </source>
</evidence>
<reference evidence="1" key="1">
    <citation type="submission" date="2022-04" db="EMBL/GenBank/DDBJ databases">
        <title>Hymenobacter sp. isolated from the air.</title>
        <authorList>
            <person name="Won M."/>
            <person name="Lee C.-M."/>
            <person name="Woen H.-Y."/>
            <person name="Kwon S.-W."/>
        </authorList>
    </citation>
    <scope>NUCLEOTIDE SEQUENCE</scope>
    <source>
        <strain evidence="1">5420S-77</strain>
    </source>
</reference>
<proteinExistence type="predicted"/>
<dbReference type="InterPro" id="IPR052949">
    <property type="entry name" value="PA_immunity-related"/>
</dbReference>
<dbReference type="RefSeq" id="WP_245120357.1">
    <property type="nucleotide sequence ID" value="NZ_CP095061.1"/>
</dbReference>
<protein>
    <submittedName>
        <fullName evidence="1">Pentapeptide repeat-containing protein</fullName>
    </submittedName>
</protein>
<evidence type="ECO:0000313" key="1">
    <source>
        <dbReference type="EMBL" id="UOQ66334.1"/>
    </source>
</evidence>
<dbReference type="Pfam" id="PF13599">
    <property type="entry name" value="Pentapeptide_4"/>
    <property type="match status" value="1"/>
</dbReference>
<organism evidence="1 2">
    <name type="scientific">Hymenobacter volaticus</name>
    <dbReference type="NCBI Taxonomy" id="2932254"/>
    <lineage>
        <taxon>Bacteria</taxon>
        <taxon>Pseudomonadati</taxon>
        <taxon>Bacteroidota</taxon>
        <taxon>Cytophagia</taxon>
        <taxon>Cytophagales</taxon>
        <taxon>Hymenobacteraceae</taxon>
        <taxon>Hymenobacter</taxon>
    </lineage>
</organism>
<accession>A0ABY4G6U0</accession>
<dbReference type="Gene3D" id="2.160.20.80">
    <property type="entry name" value="E3 ubiquitin-protein ligase SopA"/>
    <property type="match status" value="1"/>
</dbReference>
<dbReference type="InterPro" id="IPR001646">
    <property type="entry name" value="5peptide_repeat"/>
</dbReference>